<dbReference type="EMBL" id="JABCRI010000004">
    <property type="protein sequence ID" value="KAF8407835.1"/>
    <property type="molecule type" value="Genomic_DNA"/>
</dbReference>
<gene>
    <name evidence="2" type="ORF">HHK36_006971</name>
</gene>
<accession>A0A834ZLN6</accession>
<name>A0A834ZLN6_TETSI</name>
<keyword evidence="3" id="KW-1185">Reference proteome</keyword>
<feature type="compositionally biased region" description="Polar residues" evidence="1">
    <location>
        <begin position="1"/>
        <end position="12"/>
    </location>
</feature>
<sequence length="103" mass="11394">MLPSSRKTPSNNEKAEKTASGGGGKVCAQLKNWVPHLYVNNSDYICFITLMRPGQPKAMSVQAMLRQVTLCSEPRRIVVGVDLELEALIWCMENNVNKIGVDC</sequence>
<comment type="caution">
    <text evidence="2">The sequence shown here is derived from an EMBL/GenBank/DDBJ whole genome shotgun (WGS) entry which is preliminary data.</text>
</comment>
<organism evidence="2 3">
    <name type="scientific">Tetracentron sinense</name>
    <name type="common">Spur-leaf</name>
    <dbReference type="NCBI Taxonomy" id="13715"/>
    <lineage>
        <taxon>Eukaryota</taxon>
        <taxon>Viridiplantae</taxon>
        <taxon>Streptophyta</taxon>
        <taxon>Embryophyta</taxon>
        <taxon>Tracheophyta</taxon>
        <taxon>Spermatophyta</taxon>
        <taxon>Magnoliopsida</taxon>
        <taxon>Trochodendrales</taxon>
        <taxon>Trochodendraceae</taxon>
        <taxon>Tetracentron</taxon>
    </lineage>
</organism>
<dbReference type="Proteomes" id="UP000655225">
    <property type="component" value="Unassembled WGS sequence"/>
</dbReference>
<dbReference type="AlphaFoldDB" id="A0A834ZLN6"/>
<evidence type="ECO:0000256" key="1">
    <source>
        <dbReference type="SAM" id="MobiDB-lite"/>
    </source>
</evidence>
<evidence type="ECO:0000313" key="3">
    <source>
        <dbReference type="Proteomes" id="UP000655225"/>
    </source>
</evidence>
<dbReference type="OrthoDB" id="1707188at2759"/>
<feature type="region of interest" description="Disordered" evidence="1">
    <location>
        <begin position="1"/>
        <end position="24"/>
    </location>
</feature>
<evidence type="ECO:0000313" key="2">
    <source>
        <dbReference type="EMBL" id="KAF8407835.1"/>
    </source>
</evidence>
<proteinExistence type="predicted"/>
<reference evidence="2 3" key="1">
    <citation type="submission" date="2020-04" db="EMBL/GenBank/DDBJ databases">
        <title>Plant Genome Project.</title>
        <authorList>
            <person name="Zhang R.-G."/>
        </authorList>
    </citation>
    <scope>NUCLEOTIDE SEQUENCE [LARGE SCALE GENOMIC DNA]</scope>
    <source>
        <strain evidence="2">YNK0</strain>
        <tissue evidence="2">Leaf</tissue>
    </source>
</reference>
<protein>
    <submittedName>
        <fullName evidence="2">Uncharacterized protein</fullName>
    </submittedName>
</protein>